<reference evidence="11 12" key="1">
    <citation type="submission" date="2016-04" db="EMBL/GenBank/DDBJ databases">
        <title>Draft Genome Assembly of the Bloom-forming Cyanobacterium Nodularia spumigena Strain CENA596 in Shrimp Production Ponds.</title>
        <authorList>
            <person name="Popin R.V."/>
            <person name="Rigonato J."/>
            <person name="Abreu V.A."/>
            <person name="Andreote A.P."/>
            <person name="Silveira S.B."/>
            <person name="Odebrecht C."/>
            <person name="Fiore M.F."/>
        </authorList>
    </citation>
    <scope>NUCLEOTIDE SEQUENCE [LARGE SCALE GENOMIC DNA]</scope>
    <source>
        <strain evidence="11 12">CENA596</strain>
    </source>
</reference>
<sequence>MQKLLILLTVTIFLLFNNFSSPAMGFAPPLAIAADTNHGAEVFSVHCAGCHINGGNIIRRGKNLKEKALKRYGMDTIEAVTSIITNGKNNMSAYADRLTPQEIQEVATYVLEQAQTGWR</sequence>
<dbReference type="Gene3D" id="1.10.760.10">
    <property type="entry name" value="Cytochrome c-like domain"/>
    <property type="match status" value="1"/>
</dbReference>
<evidence type="ECO:0000313" key="12">
    <source>
        <dbReference type="Proteomes" id="UP000076555"/>
    </source>
</evidence>
<dbReference type="RefSeq" id="WP_063871094.1">
    <property type="nucleotide sequence ID" value="NZ_CAWMRI010000006.1"/>
</dbReference>
<feature type="domain" description="Cytochrome c" evidence="10">
    <location>
        <begin position="34"/>
        <end position="114"/>
    </location>
</feature>
<comment type="subcellular location">
    <subcellularLocation>
        <location evidence="1">Cellular thylakoid lumen</location>
    </subcellularLocation>
</comment>
<evidence type="ECO:0000256" key="1">
    <source>
        <dbReference type="ARBA" id="ARBA00004518"/>
    </source>
</evidence>
<keyword evidence="3" id="KW-0813">Transport</keyword>
<dbReference type="GO" id="GO:0009055">
    <property type="term" value="F:electron transfer activity"/>
    <property type="evidence" value="ECO:0007669"/>
    <property type="project" value="InterPro"/>
</dbReference>
<dbReference type="GO" id="GO:0031979">
    <property type="term" value="C:plasma membrane-derived thylakoid lumen"/>
    <property type="evidence" value="ECO:0007669"/>
    <property type="project" value="UniProtKB-SubCell"/>
</dbReference>
<protein>
    <submittedName>
        <fullName evidence="11">Cytochrome C6</fullName>
    </submittedName>
</protein>
<dbReference type="AlphaFoldDB" id="A0A166L0M4"/>
<dbReference type="Pfam" id="PF13442">
    <property type="entry name" value="Cytochrome_CBB3"/>
    <property type="match status" value="1"/>
</dbReference>
<evidence type="ECO:0000256" key="3">
    <source>
        <dbReference type="ARBA" id="ARBA00022448"/>
    </source>
</evidence>
<dbReference type="PANTHER" id="PTHR34688">
    <property type="entry name" value="CYTOCHROME C6, CHLOROPLASTIC"/>
    <property type="match status" value="1"/>
</dbReference>
<dbReference type="InterPro" id="IPR008168">
    <property type="entry name" value="Cyt_C_IC"/>
</dbReference>
<dbReference type="PANTHER" id="PTHR34688:SF2">
    <property type="entry name" value="CYTOCHROME C6, CHLOROPLASTIC"/>
    <property type="match status" value="1"/>
</dbReference>
<dbReference type="InterPro" id="IPR023655">
    <property type="entry name" value="Cyt_C6"/>
</dbReference>
<dbReference type="SUPFAM" id="SSF46626">
    <property type="entry name" value="Cytochrome c"/>
    <property type="match status" value="1"/>
</dbReference>
<accession>A0A166L0M4</accession>
<evidence type="ECO:0000256" key="8">
    <source>
        <dbReference type="ARBA" id="ARBA00023078"/>
    </source>
</evidence>
<evidence type="ECO:0000256" key="4">
    <source>
        <dbReference type="ARBA" id="ARBA00022617"/>
    </source>
</evidence>
<dbReference type="Proteomes" id="UP000076555">
    <property type="component" value="Unassembled WGS sequence"/>
</dbReference>
<dbReference type="OrthoDB" id="5570429at2"/>
<dbReference type="EMBL" id="LWAJ01000006">
    <property type="protein sequence ID" value="KZL51759.1"/>
    <property type="molecule type" value="Genomic_DNA"/>
</dbReference>
<organism evidence="11 12">
    <name type="scientific">Nodularia spumigena CENA596</name>
    <dbReference type="NCBI Taxonomy" id="1819295"/>
    <lineage>
        <taxon>Bacteria</taxon>
        <taxon>Bacillati</taxon>
        <taxon>Cyanobacteriota</taxon>
        <taxon>Cyanophyceae</taxon>
        <taxon>Nostocales</taxon>
        <taxon>Nodulariaceae</taxon>
        <taxon>Nodularia</taxon>
    </lineage>
</organism>
<dbReference type="GO" id="GO:0005506">
    <property type="term" value="F:iron ion binding"/>
    <property type="evidence" value="ECO:0007669"/>
    <property type="project" value="InterPro"/>
</dbReference>
<evidence type="ECO:0000313" key="11">
    <source>
        <dbReference type="EMBL" id="KZL51759.1"/>
    </source>
</evidence>
<comment type="similarity">
    <text evidence="2">Belongs to the cytochrome c family. PetJ subfamily.</text>
</comment>
<dbReference type="GO" id="GO:0020037">
    <property type="term" value="F:heme binding"/>
    <property type="evidence" value="ECO:0007669"/>
    <property type="project" value="InterPro"/>
</dbReference>
<gene>
    <name evidence="11" type="ORF">A2T98_00480</name>
</gene>
<keyword evidence="8" id="KW-0793">Thylakoid</keyword>
<name>A0A166L0M4_NODSP</name>
<dbReference type="InterPro" id="IPR009056">
    <property type="entry name" value="Cyt_c-like_dom"/>
</dbReference>
<evidence type="ECO:0000259" key="10">
    <source>
        <dbReference type="PROSITE" id="PS51007"/>
    </source>
</evidence>
<evidence type="ECO:0000256" key="5">
    <source>
        <dbReference type="ARBA" id="ARBA00022723"/>
    </source>
</evidence>
<keyword evidence="4 9" id="KW-0349">Heme</keyword>
<comment type="caution">
    <text evidence="11">The sequence shown here is derived from an EMBL/GenBank/DDBJ whole genome shotgun (WGS) entry which is preliminary data.</text>
</comment>
<evidence type="ECO:0000256" key="6">
    <source>
        <dbReference type="ARBA" id="ARBA00022982"/>
    </source>
</evidence>
<dbReference type="PRINTS" id="PR00605">
    <property type="entry name" value="CYTCHROMECIC"/>
</dbReference>
<evidence type="ECO:0000256" key="2">
    <source>
        <dbReference type="ARBA" id="ARBA00009650"/>
    </source>
</evidence>
<keyword evidence="5 9" id="KW-0479">Metal-binding</keyword>
<evidence type="ECO:0000256" key="7">
    <source>
        <dbReference type="ARBA" id="ARBA00023004"/>
    </source>
</evidence>
<dbReference type="NCBIfam" id="NF045930">
    <property type="entry name" value="Cytc6PetJCyano"/>
    <property type="match status" value="1"/>
</dbReference>
<dbReference type="PROSITE" id="PS51007">
    <property type="entry name" value="CYTC"/>
    <property type="match status" value="1"/>
</dbReference>
<evidence type="ECO:0000256" key="9">
    <source>
        <dbReference type="PROSITE-ProRule" id="PRU00433"/>
    </source>
</evidence>
<keyword evidence="6" id="KW-0249">Electron transport</keyword>
<dbReference type="InterPro" id="IPR036909">
    <property type="entry name" value="Cyt_c-like_dom_sf"/>
</dbReference>
<keyword evidence="7 9" id="KW-0408">Iron</keyword>
<proteinExistence type="inferred from homology"/>